<evidence type="ECO:0000256" key="4">
    <source>
        <dbReference type="ARBA" id="ARBA00023186"/>
    </source>
</evidence>
<name>A0A4R5BKS2_9PSEU</name>
<reference evidence="5 6" key="1">
    <citation type="submission" date="2019-03" db="EMBL/GenBank/DDBJ databases">
        <title>Draft genome sequences of novel Actinobacteria.</title>
        <authorList>
            <person name="Sahin N."/>
            <person name="Ay H."/>
            <person name="Saygin H."/>
        </authorList>
    </citation>
    <scope>NUCLEOTIDE SEQUENCE [LARGE SCALE GENOMIC DNA]</scope>
    <source>
        <strain evidence="5 6">5K548</strain>
    </source>
</reference>
<keyword evidence="3" id="KW-0963">Cytoplasm</keyword>
<evidence type="ECO:0000256" key="1">
    <source>
        <dbReference type="ARBA" id="ARBA00004496"/>
    </source>
</evidence>
<sequence>MTNPDFVLSAAEFDLVWGELGLGKIPYPLEVPSLGATTRERAELTAEAFRSLARRGLATDRDLDLDPKLAHLLRLLVDHDTSVDVIGHRDQPIRALAAVAPRSGALAQLVGDELRLTEIRPTALALSAVGVLPPGEAGLQRAISVPAEALSKALEEDDDDPFGGDVDEDVALVKAGLSPQDAATVLELANNRRAGGQFGVSRGTRRSTTLVTWFDTHQGRYLMVSQGAWLSITPADNKKIEHRLADVVAAVA</sequence>
<protein>
    <submittedName>
        <fullName evidence="5">ESX secretion-associated protein EspG</fullName>
    </submittedName>
</protein>
<dbReference type="AlphaFoldDB" id="A0A4R5BKS2"/>
<evidence type="ECO:0000313" key="6">
    <source>
        <dbReference type="Proteomes" id="UP000294723"/>
    </source>
</evidence>
<dbReference type="Proteomes" id="UP000294723">
    <property type="component" value="Unassembled WGS sequence"/>
</dbReference>
<comment type="caution">
    <text evidence="5">The sequence shown here is derived from an EMBL/GenBank/DDBJ whole genome shotgun (WGS) entry which is preliminary data.</text>
</comment>
<organism evidence="5 6">
    <name type="scientific">Saccharopolyspora karakumensis</name>
    <dbReference type="NCBI Taxonomy" id="2530386"/>
    <lineage>
        <taxon>Bacteria</taxon>
        <taxon>Bacillati</taxon>
        <taxon>Actinomycetota</taxon>
        <taxon>Actinomycetes</taxon>
        <taxon>Pseudonocardiales</taxon>
        <taxon>Pseudonocardiaceae</taxon>
        <taxon>Saccharopolyspora</taxon>
    </lineage>
</organism>
<accession>A0A4R5BKS2</accession>
<proteinExistence type="inferred from homology"/>
<dbReference type="EMBL" id="SMLA01000024">
    <property type="protein sequence ID" value="TDD87271.1"/>
    <property type="molecule type" value="Genomic_DNA"/>
</dbReference>
<evidence type="ECO:0000256" key="3">
    <source>
        <dbReference type="ARBA" id="ARBA00022490"/>
    </source>
</evidence>
<comment type="similarity">
    <text evidence="2">Belongs to the EspG family.</text>
</comment>
<keyword evidence="6" id="KW-1185">Reference proteome</keyword>
<evidence type="ECO:0000256" key="2">
    <source>
        <dbReference type="ARBA" id="ARBA00006411"/>
    </source>
</evidence>
<evidence type="ECO:0000313" key="5">
    <source>
        <dbReference type="EMBL" id="TDD87271.1"/>
    </source>
</evidence>
<comment type="subcellular location">
    <subcellularLocation>
        <location evidence="1">Cytoplasm</location>
    </subcellularLocation>
</comment>
<gene>
    <name evidence="5" type="ORF">E1202_16990</name>
</gene>
<dbReference type="InterPro" id="IPR025734">
    <property type="entry name" value="EspG"/>
</dbReference>
<dbReference type="RefSeq" id="WP_132684132.1">
    <property type="nucleotide sequence ID" value="NZ_SMLA01000024.1"/>
</dbReference>
<dbReference type="Pfam" id="PF14011">
    <property type="entry name" value="ESX-1_EspG"/>
    <property type="match status" value="1"/>
</dbReference>
<keyword evidence="4" id="KW-0143">Chaperone</keyword>